<evidence type="ECO:0000256" key="5">
    <source>
        <dbReference type="ARBA" id="ARBA00022989"/>
    </source>
</evidence>
<proteinExistence type="inferred from homology"/>
<keyword evidence="5 7" id="KW-1133">Transmembrane helix</keyword>
<keyword evidence="6 7" id="KW-0472">Membrane</keyword>
<gene>
    <name evidence="8" type="ORF">M6D93_01820</name>
</gene>
<evidence type="ECO:0000256" key="4">
    <source>
        <dbReference type="ARBA" id="ARBA00022692"/>
    </source>
</evidence>
<evidence type="ECO:0000313" key="8">
    <source>
        <dbReference type="EMBL" id="UQX88752.1"/>
    </source>
</evidence>
<evidence type="ECO:0000256" key="6">
    <source>
        <dbReference type="ARBA" id="ARBA00023136"/>
    </source>
</evidence>
<evidence type="ECO:0000313" key="9">
    <source>
        <dbReference type="Proteomes" id="UP001056336"/>
    </source>
</evidence>
<feature type="transmembrane region" description="Helical" evidence="7">
    <location>
        <begin position="59"/>
        <end position="80"/>
    </location>
</feature>
<dbReference type="Pfam" id="PF03601">
    <property type="entry name" value="Cons_hypoth698"/>
    <property type="match status" value="1"/>
</dbReference>
<evidence type="ECO:0000256" key="3">
    <source>
        <dbReference type="ARBA" id="ARBA00022475"/>
    </source>
</evidence>
<organism evidence="8 9">
    <name type="scientific">Jatrophihabitans telluris</name>
    <dbReference type="NCBI Taxonomy" id="2038343"/>
    <lineage>
        <taxon>Bacteria</taxon>
        <taxon>Bacillati</taxon>
        <taxon>Actinomycetota</taxon>
        <taxon>Actinomycetes</taxon>
        <taxon>Jatrophihabitantales</taxon>
        <taxon>Jatrophihabitantaceae</taxon>
        <taxon>Jatrophihabitans</taxon>
    </lineage>
</organism>
<comment type="similarity">
    <text evidence="2">Belongs to the UPF0324 family.</text>
</comment>
<keyword evidence="3" id="KW-1003">Cell membrane</keyword>
<feature type="transmembrane region" description="Helical" evidence="7">
    <location>
        <begin position="316"/>
        <end position="334"/>
    </location>
</feature>
<evidence type="ECO:0000256" key="1">
    <source>
        <dbReference type="ARBA" id="ARBA00004651"/>
    </source>
</evidence>
<feature type="transmembrane region" description="Helical" evidence="7">
    <location>
        <begin position="31"/>
        <end position="52"/>
    </location>
</feature>
<reference evidence="8" key="1">
    <citation type="journal article" date="2018" name="Int. J. Syst. Evol. Microbiol.">
        <title>Jatrophihabitans telluris sp. nov., isolated from sediment soil of lava forest wetlands and the emended description of the genus Jatrophihabitans.</title>
        <authorList>
            <person name="Lee K.C."/>
            <person name="Suh M.K."/>
            <person name="Eom M.K."/>
            <person name="Kim K.K."/>
            <person name="Kim J.S."/>
            <person name="Kim D.S."/>
            <person name="Ko S.H."/>
            <person name="Shin Y.K."/>
            <person name="Lee J.S."/>
        </authorList>
    </citation>
    <scope>NUCLEOTIDE SEQUENCE</scope>
    <source>
        <strain evidence="8">N237</strain>
    </source>
</reference>
<keyword evidence="9" id="KW-1185">Reference proteome</keyword>
<feature type="transmembrane region" description="Helical" evidence="7">
    <location>
        <begin position="277"/>
        <end position="296"/>
    </location>
</feature>
<name>A0ABY4R096_9ACTN</name>
<keyword evidence="4 7" id="KW-0812">Transmembrane</keyword>
<feature type="transmembrane region" description="Helical" evidence="7">
    <location>
        <begin position="145"/>
        <end position="164"/>
    </location>
</feature>
<accession>A0ABY4R096</accession>
<protein>
    <submittedName>
        <fullName evidence="8">Sulfate exporter family transporter</fullName>
    </submittedName>
</protein>
<feature type="transmembrane region" description="Helical" evidence="7">
    <location>
        <begin position="341"/>
        <end position="360"/>
    </location>
</feature>
<dbReference type="EMBL" id="CP097332">
    <property type="protein sequence ID" value="UQX88752.1"/>
    <property type="molecule type" value="Genomic_DNA"/>
</dbReference>
<comment type="subcellular location">
    <subcellularLocation>
        <location evidence="1">Cell membrane</location>
        <topology evidence="1">Multi-pass membrane protein</topology>
    </subcellularLocation>
</comment>
<dbReference type="Proteomes" id="UP001056336">
    <property type="component" value="Chromosome"/>
</dbReference>
<reference evidence="8" key="2">
    <citation type="submission" date="2022-05" db="EMBL/GenBank/DDBJ databases">
        <authorList>
            <person name="Kim J.-S."/>
            <person name="Lee K."/>
            <person name="Suh M."/>
            <person name="Eom M."/>
            <person name="Kim J.-S."/>
            <person name="Kim D.-S."/>
            <person name="Ko S.-H."/>
            <person name="Shin Y."/>
            <person name="Lee J.-S."/>
        </authorList>
    </citation>
    <scope>NUCLEOTIDE SEQUENCE</scope>
    <source>
        <strain evidence="8">N237</strain>
    </source>
</reference>
<dbReference type="RefSeq" id="WP_249772463.1">
    <property type="nucleotide sequence ID" value="NZ_CP097332.1"/>
</dbReference>
<feature type="transmembrane region" description="Helical" evidence="7">
    <location>
        <begin position="176"/>
        <end position="196"/>
    </location>
</feature>
<evidence type="ECO:0000256" key="2">
    <source>
        <dbReference type="ARBA" id="ARBA00007977"/>
    </source>
</evidence>
<evidence type="ECO:0000256" key="7">
    <source>
        <dbReference type="SAM" id="Phobius"/>
    </source>
</evidence>
<dbReference type="PANTHER" id="PTHR30106">
    <property type="entry name" value="INNER MEMBRANE PROTEIN YEIH-RELATED"/>
    <property type="match status" value="1"/>
</dbReference>
<feature type="transmembrane region" description="Helical" evidence="7">
    <location>
        <begin position="117"/>
        <end position="139"/>
    </location>
</feature>
<dbReference type="InterPro" id="IPR018383">
    <property type="entry name" value="UPF0324_pro"/>
</dbReference>
<sequence>MPTIGERATQRPGSVVPGQYLPLLPTPRSDAAVALVPGLAATALAVLVAFAINRLVPSLNASTVAVALGALAVNLGLVHARLQPGLRFVTKSLLRAAVVLLGLQLSLTDVRTLGAPGLAVVAVTVTVTFFGTQLIGRWLGVRRPLRLLVATGFSICGASAVAGMEPVADGDENDTVIAVALVTLCGSLAIVVLPLLQGPLHLDYAAFGAWTGASVHDVGQTVATANRVGHGALQAAIVVKLTRVVLLAPLVAGVALRRRRQASSTARQPSTSPGRPSHRPALVPLFVVGFVAAVVLRSTGVVPATGLRAAGDTQQVLLAAALFGLGTGVSWSLLRRAGGRPLVLGLASWLLVATVAYAGVRLTGR</sequence>
<dbReference type="PANTHER" id="PTHR30106:SF2">
    <property type="entry name" value="UPF0324 INNER MEMBRANE PROTEIN YEIH"/>
    <property type="match status" value="1"/>
</dbReference>